<keyword evidence="3" id="KW-0408">Iron</keyword>
<reference evidence="8" key="1">
    <citation type="journal article" date="2020" name="mSystems">
        <title>Genome- and Community-Level Interaction Insights into Carbon Utilization and Element Cycling Functions of Hydrothermarchaeota in Hydrothermal Sediment.</title>
        <authorList>
            <person name="Zhou Z."/>
            <person name="Liu Y."/>
            <person name="Xu W."/>
            <person name="Pan J."/>
            <person name="Luo Z.H."/>
            <person name="Li M."/>
        </authorList>
    </citation>
    <scope>NUCLEOTIDE SEQUENCE [LARGE SCALE GENOMIC DNA]</scope>
    <source>
        <strain evidence="8">SpSt-769</strain>
    </source>
</reference>
<dbReference type="PROSITE" id="PS50966">
    <property type="entry name" value="ZF_SWIM"/>
    <property type="match status" value="1"/>
</dbReference>
<dbReference type="PROSITE" id="PS51379">
    <property type="entry name" value="4FE4S_FER_2"/>
    <property type="match status" value="2"/>
</dbReference>
<dbReference type="PROSITE" id="PS00198">
    <property type="entry name" value="4FE4S_FER_1"/>
    <property type="match status" value="1"/>
</dbReference>
<feature type="domain" description="SWIM-type" evidence="6">
    <location>
        <begin position="156"/>
        <end position="195"/>
    </location>
</feature>
<dbReference type="InterPro" id="IPR050157">
    <property type="entry name" value="PSI_iron-sulfur_center"/>
</dbReference>
<dbReference type="PANTHER" id="PTHR24960:SF79">
    <property type="entry name" value="PHOTOSYSTEM I IRON-SULFUR CENTER"/>
    <property type="match status" value="1"/>
</dbReference>
<evidence type="ECO:0000256" key="3">
    <source>
        <dbReference type="ARBA" id="ARBA00023004"/>
    </source>
</evidence>
<feature type="domain" description="4Fe-4S ferredoxin-type" evidence="7">
    <location>
        <begin position="299"/>
        <end position="328"/>
    </location>
</feature>
<feature type="domain" description="4Fe-4S ferredoxin-type" evidence="7">
    <location>
        <begin position="269"/>
        <end position="298"/>
    </location>
</feature>
<keyword evidence="4" id="KW-0411">Iron-sulfur</keyword>
<keyword evidence="5" id="KW-0863">Zinc-finger</keyword>
<sequence>MEDVYKRLARKLDELPNGYPETESGVELKILKKIFTPEDAEIALKINPFPETAEAIAQRLALPLEEMQKILDGMVEKGQIGSARLKGEQVYMLVPFIVGIFEFQLNRLDKELADLVEEYAPSLMTTVGKVPPAVMRVVPINAQIRGHQEVHPYEDIRQTLGKAKSFQVMDCICRKEAALQGRPCKHPIEVCLSFSQHEGAFDKYHMGRIITKDEALAVLDKAEQEGLVHCTYNVQSGQMFVCNCCPCCCGILRGTKHFKAPHLMARSNYVAYIDPDACVACGTCADERCPMNAIKENQSAYQVDPERCIGCGVCTTTCPTDAISLLRKPEELQEQPPRNIVEWYMQRAANRAASAH</sequence>
<dbReference type="Gene3D" id="3.30.70.20">
    <property type="match status" value="1"/>
</dbReference>
<gene>
    <name evidence="8" type="ORF">ENV54_05370</name>
</gene>
<evidence type="ECO:0000259" key="7">
    <source>
        <dbReference type="PROSITE" id="PS51379"/>
    </source>
</evidence>
<keyword evidence="5" id="KW-0862">Zinc</keyword>
<accession>A0A7C4ETE4</accession>
<keyword evidence="1" id="KW-0004">4Fe-4S</keyword>
<name>A0A7C4ETE4_9BACT</name>
<dbReference type="EMBL" id="DTGT01000165">
    <property type="protein sequence ID" value="HGH60710.1"/>
    <property type="molecule type" value="Genomic_DNA"/>
</dbReference>
<evidence type="ECO:0000259" key="6">
    <source>
        <dbReference type="PROSITE" id="PS50966"/>
    </source>
</evidence>
<protein>
    <submittedName>
        <fullName evidence="8">4Fe-4S dicluster domain-containing protein</fullName>
    </submittedName>
</protein>
<dbReference type="AlphaFoldDB" id="A0A7C4ETE4"/>
<evidence type="ECO:0000256" key="2">
    <source>
        <dbReference type="ARBA" id="ARBA00022723"/>
    </source>
</evidence>
<evidence type="ECO:0000313" key="8">
    <source>
        <dbReference type="EMBL" id="HGH60710.1"/>
    </source>
</evidence>
<evidence type="ECO:0000256" key="5">
    <source>
        <dbReference type="PROSITE-ProRule" id="PRU00325"/>
    </source>
</evidence>
<dbReference type="PANTHER" id="PTHR24960">
    <property type="entry name" value="PHOTOSYSTEM I IRON-SULFUR CENTER-RELATED"/>
    <property type="match status" value="1"/>
</dbReference>
<dbReference type="Pfam" id="PF00037">
    <property type="entry name" value="Fer4"/>
    <property type="match status" value="1"/>
</dbReference>
<dbReference type="InterPro" id="IPR017900">
    <property type="entry name" value="4Fe4S_Fe_S_CS"/>
</dbReference>
<organism evidence="8">
    <name type="scientific">Desulfomonile tiedjei</name>
    <dbReference type="NCBI Taxonomy" id="2358"/>
    <lineage>
        <taxon>Bacteria</taxon>
        <taxon>Pseudomonadati</taxon>
        <taxon>Thermodesulfobacteriota</taxon>
        <taxon>Desulfomonilia</taxon>
        <taxon>Desulfomonilales</taxon>
        <taxon>Desulfomonilaceae</taxon>
        <taxon>Desulfomonile</taxon>
    </lineage>
</organism>
<evidence type="ECO:0000256" key="4">
    <source>
        <dbReference type="ARBA" id="ARBA00023014"/>
    </source>
</evidence>
<dbReference type="GO" id="GO:0051539">
    <property type="term" value="F:4 iron, 4 sulfur cluster binding"/>
    <property type="evidence" value="ECO:0007669"/>
    <property type="project" value="UniProtKB-KW"/>
</dbReference>
<dbReference type="InterPro" id="IPR007527">
    <property type="entry name" value="Znf_SWIM"/>
</dbReference>
<evidence type="ECO:0000256" key="1">
    <source>
        <dbReference type="ARBA" id="ARBA00022485"/>
    </source>
</evidence>
<dbReference type="SUPFAM" id="SSF54862">
    <property type="entry name" value="4Fe-4S ferredoxins"/>
    <property type="match status" value="1"/>
</dbReference>
<dbReference type="GO" id="GO:0008270">
    <property type="term" value="F:zinc ion binding"/>
    <property type="evidence" value="ECO:0007669"/>
    <property type="project" value="UniProtKB-KW"/>
</dbReference>
<comment type="caution">
    <text evidence="8">The sequence shown here is derived from an EMBL/GenBank/DDBJ whole genome shotgun (WGS) entry which is preliminary data.</text>
</comment>
<keyword evidence="2" id="KW-0479">Metal-binding</keyword>
<proteinExistence type="predicted"/>
<dbReference type="InterPro" id="IPR017896">
    <property type="entry name" value="4Fe4S_Fe-S-bd"/>
</dbReference>